<sequence length="737" mass="78635">MKSFRTWWSVLPASALVLSACGKKEKEESAPPAAGPVAEAVKAVVGNPAPEVKALSPGERAAMLGIVGRLSKDTESVLGIYDGKEIVKRLKSLKTWGFIREVAQAEGGTDPEAEITEGAVMAGKFVGQEIFMATGKGTAPQVKHLMDLSRRSNYFQMRVLTQAFAEGAKTGDFSGMDAATQSSMLELAKELGKEMPLIEGLAVPPVLMGIKAEDAETLGMAQQQLASGLEMAVGALGEAAAPIEFTKGGAAFKGVKIAGTFLATTLEQGRAEIDQMLAPADVDKLIEALKKKNIVIAYGSIAPENYLMLYLGDSEEALPLVDKVEDSLAANEGISYVDGYKDKKIVGFTYAEKGLTQSLVAGSLKDMALGVRDGLTGSEAFGDTRELASLLELVGEKEDALIAMAKADTSGGLIVLDEGVKFELFGGVDRGAFDHGAAHKLSKLGGGEGVLMFGNWVSSPEYNKRANEYGEAIIETGYAIAEKVAGLNLDDNADFAQFKQGFGIFNEKFRTDTIGIWDALQTAEAGLGTESALVVDLKGGVPTIPGLPQELIDGGKFVRASVISPVTDRAKLQESWTKVEGSLKNIFKTVSEISGNEIPMQKPTSSERNGHTAWSFPLPFTGDDLNPCVTVGDKWFVASTSKLQAFDLIAAADSAGEDKTGAWFEFDFDALRTFSSDWVSLLEKHGEAVMGPNYEQFKAEIPRIQKGLEAFAEFDGISLSERVEGGKLRTSFHIKVR</sequence>
<name>A0ABT3G8E3_9BACT</name>
<dbReference type="EMBL" id="JAPDDR010000012">
    <property type="protein sequence ID" value="MCW1916118.1"/>
    <property type="molecule type" value="Genomic_DNA"/>
</dbReference>
<protein>
    <recommendedName>
        <fullName evidence="3">DUF3352 domain-containing protein</fullName>
    </recommendedName>
</protein>
<reference evidence="1" key="1">
    <citation type="submission" date="2022-10" db="EMBL/GenBank/DDBJ databases">
        <title>Luteolibacter sp. GHJ8, whole genome shotgun sequencing project.</title>
        <authorList>
            <person name="Zhao G."/>
            <person name="Shen L."/>
        </authorList>
    </citation>
    <scope>NUCLEOTIDE SEQUENCE</scope>
    <source>
        <strain evidence="1">GHJ8</strain>
    </source>
</reference>
<organism evidence="1 2">
    <name type="scientific">Luteolibacter rhizosphaerae</name>
    <dbReference type="NCBI Taxonomy" id="2989719"/>
    <lineage>
        <taxon>Bacteria</taxon>
        <taxon>Pseudomonadati</taxon>
        <taxon>Verrucomicrobiota</taxon>
        <taxon>Verrucomicrobiia</taxon>
        <taxon>Verrucomicrobiales</taxon>
        <taxon>Verrucomicrobiaceae</taxon>
        <taxon>Luteolibacter</taxon>
    </lineage>
</organism>
<dbReference type="Proteomes" id="UP001165653">
    <property type="component" value="Unassembled WGS sequence"/>
</dbReference>
<gene>
    <name evidence="1" type="ORF">OJ996_21190</name>
</gene>
<evidence type="ECO:0000313" key="2">
    <source>
        <dbReference type="Proteomes" id="UP001165653"/>
    </source>
</evidence>
<dbReference type="PROSITE" id="PS51257">
    <property type="entry name" value="PROKAR_LIPOPROTEIN"/>
    <property type="match status" value="1"/>
</dbReference>
<accession>A0ABT3G8E3</accession>
<keyword evidence="2" id="KW-1185">Reference proteome</keyword>
<evidence type="ECO:0000313" key="1">
    <source>
        <dbReference type="EMBL" id="MCW1916118.1"/>
    </source>
</evidence>
<proteinExistence type="predicted"/>
<evidence type="ECO:0008006" key="3">
    <source>
        <dbReference type="Google" id="ProtNLM"/>
    </source>
</evidence>
<dbReference type="RefSeq" id="WP_264515685.1">
    <property type="nucleotide sequence ID" value="NZ_JAPDDR010000012.1"/>
</dbReference>
<comment type="caution">
    <text evidence="1">The sequence shown here is derived from an EMBL/GenBank/DDBJ whole genome shotgun (WGS) entry which is preliminary data.</text>
</comment>